<evidence type="ECO:0000256" key="1">
    <source>
        <dbReference type="PROSITE-ProRule" id="PRU00221"/>
    </source>
</evidence>
<dbReference type="PROSITE" id="PS50082">
    <property type="entry name" value="WD_REPEATS_2"/>
    <property type="match status" value="1"/>
</dbReference>
<dbReference type="InterPro" id="IPR036322">
    <property type="entry name" value="WD40_repeat_dom_sf"/>
</dbReference>
<dbReference type="AlphaFoldDB" id="A0A9W9N5V0"/>
<dbReference type="EMBL" id="JAPQKQ010000001">
    <property type="protein sequence ID" value="KAJ5213778.1"/>
    <property type="molecule type" value="Genomic_DNA"/>
</dbReference>
<dbReference type="OrthoDB" id="4367118at2759"/>
<protein>
    <submittedName>
        <fullName evidence="2">Uncharacterized protein</fullName>
    </submittedName>
</protein>
<dbReference type="PROSITE" id="PS50294">
    <property type="entry name" value="WD_REPEATS_REGION"/>
    <property type="match status" value="1"/>
</dbReference>
<keyword evidence="3" id="KW-1185">Reference proteome</keyword>
<proteinExistence type="predicted"/>
<dbReference type="Pfam" id="PF00400">
    <property type="entry name" value="WD40"/>
    <property type="match status" value="1"/>
</dbReference>
<dbReference type="InterPro" id="IPR015943">
    <property type="entry name" value="WD40/YVTN_repeat-like_dom_sf"/>
</dbReference>
<keyword evidence="1" id="KW-0853">WD repeat</keyword>
<dbReference type="SUPFAM" id="SSF50978">
    <property type="entry name" value="WD40 repeat-like"/>
    <property type="match status" value="1"/>
</dbReference>
<evidence type="ECO:0000313" key="3">
    <source>
        <dbReference type="Proteomes" id="UP001150942"/>
    </source>
</evidence>
<name>A0A9W9N5V0_9EURO</name>
<reference evidence="2" key="1">
    <citation type="submission" date="2022-11" db="EMBL/GenBank/DDBJ databases">
        <authorList>
            <person name="Petersen C."/>
        </authorList>
    </citation>
    <scope>NUCLEOTIDE SEQUENCE</scope>
    <source>
        <strain evidence="2">IBT 20477</strain>
    </source>
</reference>
<sequence>MTLKGYSDHITSIAWSPDGSRLASGSTEDGTVRVWEQTTRKCVSMLQVNYRGGLKFGETHSGHLHTDTGVFDLASATPIPISLGKSPALSHPVGYGININGNWITLAGENILRLPLEFEAKCMFSLASCATTTVAIACPMGRVSMLTLRNDSVL</sequence>
<feature type="repeat" description="WD" evidence="1">
    <location>
        <begin position="3"/>
        <end position="45"/>
    </location>
</feature>
<dbReference type="Proteomes" id="UP001150942">
    <property type="component" value="Unassembled WGS sequence"/>
</dbReference>
<dbReference type="Gene3D" id="2.130.10.10">
    <property type="entry name" value="YVTN repeat-like/Quinoprotein amine dehydrogenase"/>
    <property type="match status" value="1"/>
</dbReference>
<comment type="caution">
    <text evidence="2">The sequence shown here is derived from an EMBL/GenBank/DDBJ whole genome shotgun (WGS) entry which is preliminary data.</text>
</comment>
<evidence type="ECO:0000313" key="2">
    <source>
        <dbReference type="EMBL" id="KAJ5213778.1"/>
    </source>
</evidence>
<dbReference type="SMART" id="SM00320">
    <property type="entry name" value="WD40"/>
    <property type="match status" value="1"/>
</dbReference>
<dbReference type="InterPro" id="IPR001680">
    <property type="entry name" value="WD40_rpt"/>
</dbReference>
<gene>
    <name evidence="2" type="ORF">N7449_000947</name>
</gene>
<reference evidence="2" key="2">
    <citation type="journal article" date="2023" name="IMA Fungus">
        <title>Comparative genomic study of the Penicillium genus elucidates a diverse pangenome and 15 lateral gene transfer events.</title>
        <authorList>
            <person name="Petersen C."/>
            <person name="Sorensen T."/>
            <person name="Nielsen M.R."/>
            <person name="Sondergaard T.E."/>
            <person name="Sorensen J.L."/>
            <person name="Fitzpatrick D.A."/>
            <person name="Frisvad J.C."/>
            <person name="Nielsen K.L."/>
        </authorList>
    </citation>
    <scope>NUCLEOTIDE SEQUENCE</scope>
    <source>
        <strain evidence="2">IBT 20477</strain>
    </source>
</reference>
<accession>A0A9W9N5V0</accession>
<organism evidence="2 3">
    <name type="scientific">Penicillium cf. viridicatum</name>
    <dbReference type="NCBI Taxonomy" id="2972119"/>
    <lineage>
        <taxon>Eukaryota</taxon>
        <taxon>Fungi</taxon>
        <taxon>Dikarya</taxon>
        <taxon>Ascomycota</taxon>
        <taxon>Pezizomycotina</taxon>
        <taxon>Eurotiomycetes</taxon>
        <taxon>Eurotiomycetidae</taxon>
        <taxon>Eurotiales</taxon>
        <taxon>Aspergillaceae</taxon>
        <taxon>Penicillium</taxon>
    </lineage>
</organism>